<dbReference type="AlphaFoldDB" id="A0A521BUD6"/>
<gene>
    <name evidence="3" type="ORF">SAMN06265173_104134</name>
</gene>
<accession>A0A521BUD6</accession>
<dbReference type="EMBL" id="FXTO01000004">
    <property type="protein sequence ID" value="SMO50777.1"/>
    <property type="molecule type" value="Genomic_DNA"/>
</dbReference>
<evidence type="ECO:0000313" key="4">
    <source>
        <dbReference type="Proteomes" id="UP000316030"/>
    </source>
</evidence>
<dbReference type="InterPro" id="IPR008565">
    <property type="entry name" value="TtsA-like_GH18_dom"/>
</dbReference>
<dbReference type="Pfam" id="PF09374">
    <property type="entry name" value="PG_binding_3"/>
    <property type="match status" value="1"/>
</dbReference>
<reference evidence="3 4" key="1">
    <citation type="submission" date="2017-05" db="EMBL/GenBank/DDBJ databases">
        <authorList>
            <person name="Varghese N."/>
            <person name="Submissions S."/>
        </authorList>
    </citation>
    <scope>NUCLEOTIDE SEQUENCE [LARGE SCALE GENOMIC DNA]</scope>
    <source>
        <strain evidence="3 4">DSM 29506</strain>
    </source>
</reference>
<keyword evidence="4" id="KW-1185">Reference proteome</keyword>
<proteinExistence type="predicted"/>
<dbReference type="Proteomes" id="UP000316030">
    <property type="component" value="Unassembled WGS sequence"/>
</dbReference>
<evidence type="ECO:0000313" key="3">
    <source>
        <dbReference type="EMBL" id="SMO50777.1"/>
    </source>
</evidence>
<evidence type="ECO:0000259" key="2">
    <source>
        <dbReference type="Pfam" id="PF09374"/>
    </source>
</evidence>
<dbReference type="InterPro" id="IPR023346">
    <property type="entry name" value="Lysozyme-like_dom_sf"/>
</dbReference>
<organism evidence="3 4">
    <name type="scientific">Thalassovita litoralis</name>
    <dbReference type="NCBI Taxonomy" id="1010611"/>
    <lineage>
        <taxon>Bacteria</taxon>
        <taxon>Pseudomonadati</taxon>
        <taxon>Pseudomonadota</taxon>
        <taxon>Alphaproteobacteria</taxon>
        <taxon>Rhodobacterales</taxon>
        <taxon>Roseobacteraceae</taxon>
        <taxon>Thalassovita</taxon>
    </lineage>
</organism>
<dbReference type="Pfam" id="PF05838">
    <property type="entry name" value="Glyco_hydro_108"/>
    <property type="match status" value="1"/>
</dbReference>
<name>A0A521BUD6_9RHOB</name>
<sequence>MDSPRFHDRGFFVGLRARWCEGRLTFDGQGDRIGHYRGDTMQTVRQLAEETIGREGGYVNDPDDPGGATNFGVTVGTMRRLGLDLTGDGLVDAEDVKILSRDQAVQIFLRDYYEKPRIASLPEVLRASVFDMYVNAGSNAVKILQRLLRQMGEAVAEDGVIGPLTAAAAYRAAQVAPAYLADAYGIARRNYYFALADARPASRKYAVSRAGGKGGWIRRAEDFISPRYHLSEAAFRQRISAWG</sequence>
<dbReference type="InterPro" id="IPR018537">
    <property type="entry name" value="Peptidoglycan-bd_3"/>
</dbReference>
<dbReference type="Gene3D" id="1.20.141.10">
    <property type="entry name" value="Chitosanase, subunit A, domain 1"/>
    <property type="match status" value="1"/>
</dbReference>
<dbReference type="NCBIfam" id="NF040573">
    <property type="entry name" value="holin_dep_muram"/>
    <property type="match status" value="1"/>
</dbReference>
<protein>
    <submittedName>
        <fullName evidence="3">Predicted Peptidoglycan domain-containing protein</fullName>
    </submittedName>
</protein>
<feature type="domain" description="TtsA-like Glycoside hydrolase family 108" evidence="1">
    <location>
        <begin position="49"/>
        <end position="137"/>
    </location>
</feature>
<feature type="domain" description="Peptidoglycan binding" evidence="2">
    <location>
        <begin position="139"/>
        <end position="221"/>
    </location>
</feature>
<dbReference type="SUPFAM" id="SSF53955">
    <property type="entry name" value="Lysozyme-like"/>
    <property type="match status" value="1"/>
</dbReference>
<evidence type="ECO:0000259" key="1">
    <source>
        <dbReference type="Pfam" id="PF05838"/>
    </source>
</evidence>
<dbReference type="CDD" id="cd13926">
    <property type="entry name" value="N-acetylmuramidase_GH108"/>
    <property type="match status" value="1"/>
</dbReference>